<gene>
    <name evidence="1" type="ORF">F4694_005687</name>
</gene>
<dbReference type="AlphaFoldDB" id="A0A852TKY7"/>
<reference evidence="2" key="2">
    <citation type="submission" date="2020-08" db="EMBL/GenBank/DDBJ databases">
        <title>The Agave Microbiome: Exploring the role of microbial communities in plant adaptations to desert environments.</title>
        <authorList>
            <person name="Partida-Martinez L.P."/>
        </authorList>
    </citation>
    <scope>NUCLEOTIDE SEQUENCE [LARGE SCALE GENOMIC DNA]</scope>
    <source>
        <strain evidence="2">AT2.8</strain>
    </source>
</reference>
<dbReference type="EMBL" id="JACCBX010000016">
    <property type="protein sequence ID" value="NYE08831.1"/>
    <property type="molecule type" value="Genomic_DNA"/>
</dbReference>
<reference evidence="2" key="1">
    <citation type="submission" date="2020-07" db="EMBL/GenBank/DDBJ databases">
        <authorList>
            <person name="Partida-Martinez L."/>
            <person name="Huntemann M."/>
            <person name="Clum A."/>
            <person name="Wang J."/>
            <person name="Palaniappan K."/>
            <person name="Ritter S."/>
            <person name="Chen I.-M."/>
            <person name="Stamatis D."/>
            <person name="Reddy T."/>
            <person name="O'Malley R."/>
            <person name="Daum C."/>
            <person name="Shapiro N."/>
            <person name="Ivanova N."/>
            <person name="Kyrpides N."/>
            <person name="Woyke T."/>
        </authorList>
    </citation>
    <scope>NUCLEOTIDE SEQUENCE [LARGE SCALE GENOMIC DNA]</scope>
    <source>
        <strain evidence="2">AT2.8</strain>
    </source>
</reference>
<dbReference type="Proteomes" id="UP000548423">
    <property type="component" value="Unassembled WGS sequence"/>
</dbReference>
<name>A0A852TKY7_9BACI</name>
<protein>
    <submittedName>
        <fullName evidence="1">Uncharacterized protein</fullName>
    </submittedName>
</protein>
<sequence length="37" mass="4300">MVYNQFMTDFAIRMGLWYNLASQIGVKEVNNEEDNTG</sequence>
<organism evidence="1 2">
    <name type="scientific">Neobacillus niacini</name>
    <dbReference type="NCBI Taxonomy" id="86668"/>
    <lineage>
        <taxon>Bacteria</taxon>
        <taxon>Bacillati</taxon>
        <taxon>Bacillota</taxon>
        <taxon>Bacilli</taxon>
        <taxon>Bacillales</taxon>
        <taxon>Bacillaceae</taxon>
        <taxon>Neobacillus</taxon>
    </lineage>
</organism>
<evidence type="ECO:0000313" key="1">
    <source>
        <dbReference type="EMBL" id="NYE08831.1"/>
    </source>
</evidence>
<proteinExistence type="predicted"/>
<evidence type="ECO:0000313" key="2">
    <source>
        <dbReference type="Proteomes" id="UP000548423"/>
    </source>
</evidence>
<accession>A0A852TKY7</accession>
<comment type="caution">
    <text evidence="1">The sequence shown here is derived from an EMBL/GenBank/DDBJ whole genome shotgun (WGS) entry which is preliminary data.</text>
</comment>